<feature type="repeat" description="WD" evidence="3">
    <location>
        <begin position="1397"/>
        <end position="1438"/>
    </location>
</feature>
<evidence type="ECO:0000313" key="6">
    <source>
        <dbReference type="Proteomes" id="UP001165740"/>
    </source>
</evidence>
<dbReference type="InterPro" id="IPR057588">
    <property type="entry name" value="NWD1/2-like_WH"/>
</dbReference>
<dbReference type="RefSeq" id="XP_055900215.1">
    <property type="nucleotide sequence ID" value="XM_056044240.1"/>
</dbReference>
<keyword evidence="1 3" id="KW-0853">WD repeat</keyword>
<feature type="compositionally biased region" description="Polar residues" evidence="4">
    <location>
        <begin position="244"/>
        <end position="255"/>
    </location>
</feature>
<dbReference type="InterPro" id="IPR052752">
    <property type="entry name" value="NACHT-WD_repeat"/>
</dbReference>
<evidence type="ECO:0000313" key="9">
    <source>
        <dbReference type="RefSeq" id="XP_055900216.1"/>
    </source>
</evidence>
<dbReference type="PANTHER" id="PTHR19871">
    <property type="entry name" value="BETA TRANSDUCIN-RELATED PROTEIN"/>
    <property type="match status" value="1"/>
</dbReference>
<feature type="region of interest" description="Disordered" evidence="4">
    <location>
        <begin position="1867"/>
        <end position="1913"/>
    </location>
</feature>
<feature type="compositionally biased region" description="Basic and acidic residues" evidence="4">
    <location>
        <begin position="2164"/>
        <end position="2175"/>
    </location>
</feature>
<feature type="region of interest" description="Disordered" evidence="4">
    <location>
        <begin position="531"/>
        <end position="599"/>
    </location>
</feature>
<feature type="region of interest" description="Disordered" evidence="4">
    <location>
        <begin position="2145"/>
        <end position="2175"/>
    </location>
</feature>
<evidence type="ECO:0000256" key="4">
    <source>
        <dbReference type="SAM" id="MobiDB-lite"/>
    </source>
</evidence>
<protein>
    <submittedName>
        <fullName evidence="7 8">Uncharacterized protein LOC106067842 isoform X1</fullName>
    </submittedName>
</protein>
<dbReference type="PROSITE" id="PS50082">
    <property type="entry name" value="WD_REPEATS_2"/>
    <property type="match status" value="1"/>
</dbReference>
<feature type="domain" description="NWD1/2-like winged helix-turn-helix" evidence="5">
    <location>
        <begin position="1089"/>
        <end position="1196"/>
    </location>
</feature>
<keyword evidence="2" id="KW-0677">Repeat</keyword>
<dbReference type="GeneID" id="106067842"/>
<evidence type="ECO:0000313" key="8">
    <source>
        <dbReference type="RefSeq" id="XP_055900215.1"/>
    </source>
</evidence>
<dbReference type="InterPro" id="IPR019775">
    <property type="entry name" value="WD40_repeat_CS"/>
</dbReference>
<dbReference type="Gene3D" id="2.130.10.10">
    <property type="entry name" value="YVTN repeat-like/Quinoprotein amine dehydrogenase"/>
    <property type="match status" value="3"/>
</dbReference>
<feature type="compositionally biased region" description="Polar residues" evidence="4">
    <location>
        <begin position="1874"/>
        <end position="1889"/>
    </location>
</feature>
<feature type="compositionally biased region" description="Basic and acidic residues" evidence="4">
    <location>
        <begin position="179"/>
        <end position="227"/>
    </location>
</feature>
<dbReference type="RefSeq" id="XP_055900216.1">
    <property type="nucleotide sequence ID" value="XM_056044241.1"/>
</dbReference>
<dbReference type="Pfam" id="PF25469">
    <property type="entry name" value="WHD_NWD1"/>
    <property type="match status" value="1"/>
</dbReference>
<dbReference type="SMART" id="SM00320">
    <property type="entry name" value="WD40"/>
    <property type="match status" value="6"/>
</dbReference>
<dbReference type="Pfam" id="PF00400">
    <property type="entry name" value="WD40"/>
    <property type="match status" value="1"/>
</dbReference>
<dbReference type="InterPro" id="IPR011047">
    <property type="entry name" value="Quinoprotein_ADH-like_sf"/>
</dbReference>
<dbReference type="SUPFAM" id="SSF50978">
    <property type="entry name" value="WD40 repeat-like"/>
    <property type="match status" value="1"/>
</dbReference>
<dbReference type="SUPFAM" id="SSF50998">
    <property type="entry name" value="Quinoprotein alcohol dehydrogenase-like"/>
    <property type="match status" value="1"/>
</dbReference>
<dbReference type="OrthoDB" id="2325716at2759"/>
<evidence type="ECO:0000256" key="1">
    <source>
        <dbReference type="ARBA" id="ARBA00022574"/>
    </source>
</evidence>
<dbReference type="RefSeq" id="XP_055900214.1">
    <property type="nucleotide sequence ID" value="XM_056044239.1"/>
</dbReference>
<feature type="compositionally biased region" description="Basic and acidic residues" evidence="4">
    <location>
        <begin position="1892"/>
        <end position="1913"/>
    </location>
</feature>
<accession>A0A9W3BLB7</accession>
<dbReference type="Gene3D" id="3.40.50.300">
    <property type="entry name" value="P-loop containing nucleotide triphosphate hydrolases"/>
    <property type="match status" value="1"/>
</dbReference>
<feature type="compositionally biased region" description="Polar residues" evidence="4">
    <location>
        <begin position="263"/>
        <end position="298"/>
    </location>
</feature>
<dbReference type="InterPro" id="IPR036322">
    <property type="entry name" value="WD40_repeat_dom_sf"/>
</dbReference>
<organism evidence="6 7">
    <name type="scientific">Biomphalaria glabrata</name>
    <name type="common">Bloodfluke planorb</name>
    <name type="synonym">Freshwater snail</name>
    <dbReference type="NCBI Taxonomy" id="6526"/>
    <lineage>
        <taxon>Eukaryota</taxon>
        <taxon>Metazoa</taxon>
        <taxon>Spiralia</taxon>
        <taxon>Lophotrochozoa</taxon>
        <taxon>Mollusca</taxon>
        <taxon>Gastropoda</taxon>
        <taxon>Heterobranchia</taxon>
        <taxon>Euthyneura</taxon>
        <taxon>Panpulmonata</taxon>
        <taxon>Hygrophila</taxon>
        <taxon>Lymnaeoidea</taxon>
        <taxon>Planorbidae</taxon>
        <taxon>Biomphalaria</taxon>
    </lineage>
</organism>
<dbReference type="PANTHER" id="PTHR19871:SF43">
    <property type="entry name" value="SI:CH211-212K18.6"/>
    <property type="match status" value="1"/>
</dbReference>
<keyword evidence="6" id="KW-1185">Reference proteome</keyword>
<proteinExistence type="predicted"/>
<dbReference type="OMA" id="ECIFNYE"/>
<dbReference type="Gene3D" id="1.25.40.370">
    <property type="match status" value="1"/>
</dbReference>
<dbReference type="InterPro" id="IPR001680">
    <property type="entry name" value="WD40_rpt"/>
</dbReference>
<dbReference type="PROSITE" id="PS50294">
    <property type="entry name" value="WD_REPEATS_REGION"/>
    <property type="match status" value="1"/>
</dbReference>
<dbReference type="InterPro" id="IPR027417">
    <property type="entry name" value="P-loop_NTPase"/>
</dbReference>
<evidence type="ECO:0000256" key="2">
    <source>
        <dbReference type="ARBA" id="ARBA00022737"/>
    </source>
</evidence>
<feature type="compositionally biased region" description="Low complexity" evidence="4">
    <location>
        <begin position="566"/>
        <end position="577"/>
    </location>
</feature>
<dbReference type="SUPFAM" id="SSF52540">
    <property type="entry name" value="P-loop containing nucleoside triphosphate hydrolases"/>
    <property type="match status" value="1"/>
</dbReference>
<feature type="region of interest" description="Disordered" evidence="4">
    <location>
        <begin position="171"/>
        <end position="302"/>
    </location>
</feature>
<gene>
    <name evidence="7 8 9" type="primary">LOC106067842</name>
</gene>
<sequence>MPVAKATESERPIILRSVTSGDLGIRSSTTLSDAFSVSRTSGLPSRDSGTQSDLSSSLQVPVVITPYGITRRELNRYCSARFRSSVPDFPEAFKVNSKVRLTAYLPVNLSVDEISRCEFQLASHGKRNTVLPPLGNSQTSSQTLLSSDNPGDYLKVSVDVDKKIVTHLKQRKLIRRTPRRSDITSDKFKDEPENGHSNREQLKSGKSIDGRERLFKAYSETGEKIEPRSNYTRRKQNGAVLPKTTLNGHRTTLETIETHSLAEETNQSSPYTSRNGSESQNSASNQYDNDTQDNSSDQFSEDDLTDHVALTSNKKRHRHKALMTEVTSIESTAGETEEPALVSENEDSNFTDDSFHEVVVSPVQTPTATRPPTRENTKFVFEDSMASILAGQANKKCPPDQTVVNVYVASGPSDFEAERTFFQENLFPKLREFYLQRGQEIRILDLHWGFKDTIWDDHKIPKIIHKTIEKTRKSKFGLNFVALVGQKYGPKVLPEEIPKDDYEAIYAAALAYREEQLRLNSIKISHIEAQRAQREKELPPVNEEDTPVPDESVPNGGVTYPDSSYERNASSEPSSSENPIQAADERRRKRSMAQRQEQQAIKILKESEEQLPDLDLLSQWYQLDTNAVPPVYRLQNISSVFKDISRNDSSKRAQAKAAFMTLANKFLAIFSTFGHKSLTNIWYFEHLTSSVFGRELEDIVDNEGTWDSTVFLVRTLDNLQNNLDDQAAQDYVDLATERPPKLDTVAWGKMKELTETIHKNKVSAVSNFLLDWSPGGIKPDLRREHLVHVERMSKAVSDSVVRHLHELDTSFGRNRTWQGKLFQEVAEHVRCCQQKATNFHGRKELLTSIKTYLKSQSDSPLILYGKTGSGKTAIMSKTAKEVFKWFKSDEEPPRVLVRMIGCTVNSTSTRDMLQDVCYQLCYMFGQSPDEVPTDYKGILNDFGCRIGHSTSSRPLIIIIDGTDRLTNENEGRKLQWLPVKLPPHVKLILSTVSDDKYECLPAARKILSGSVQNFLDVGQLTEPDALPLLRYWFESSGRTVTDEQFQVLINAFRKCPYPLFLKVAFTDVLTWSSYMKPEWAKLGETVKKLATLRFGRLERDHGEPLVRRALGYITACRNGVTSNEMEDLLSLDDAVMDDVVAAFKPSVRRIPPLLWIRLLEDIEDLISECKADNLVTIRWAHSDINEAADERYLVQRDKAPSYHKALAEYFQSIWAGTPKPFTGNEKGADRLVSNQDLFSEPPDSKGYGDDRLYNLRKVNELPYHLLRAQLNVQLKQSCLCNFEWMLAKLCGTSLASLLEEYQPIIAAEPQEIELKLLYESLHLSAKALRCDCRQLASQIVGRLNNILTDDNPKSPGDVKKYPNLHSLVAAAKQSSLPALVPSISCLSEPGGVLCDQLSGHAEPITAFTMTTDGMQVLTASKDRTMKLWDIRTGRVIKSIEGIGCNVSTLKIAKDNSLAITVEGQGIKVWSIKSHSCLAIFDNFIDPPSIAVTADGQILASVFDGSALFRSWSLDSFVLLCEASFPDNSIHKDNAVLIADSSVGDKILHAFRSNSMATVQAARSGQIIGTLQCHDKSSAIVALAISRDYYIVCCRQQNVTMSEIHTLELFDIVKNTYIRSIRGCPLDNVRYLFVNLACSHAIGVSFNKANHTSDVVLFNLETEDHKHLAHHPSVSTMGACMDFRYCITGAEGECSLRIWDISSRINQPSPKAKKTHGVAEIWPMIDNPRYVVAKAINNGPISVWNVAKGKCLQSAVRIERGLAEGTDAMVIRNTKLVILTDKGYSPVTQDQRPVFQTVLVYDLKLKKYVRKLTGCYIVPAPSHEYVLLDNDCLLGPSESRSHFVIWNLLTGHAVTRIKTTFKDLERRKTDRSGLRTVTTPKPKRTSSATMTPWDRRAESRSARQRRHEAEAEMERQRLEELRKEKENAVDQFIISGDQKIIVASFYAHHLCVFDVEAKRHVQTLQTEYSMMLLHNAALTFDGGHLVHANYDEDSKLSYVTLWDCRLGEVKRRLRNESNVAALAITDDAQRIIIGRAPNRLHVWDPMKPSSLRRIRGYDGLRFEINSKIFIVENGRKAIVFAVDISVWDLEAGAALAIFTPDTKITVCDVVLGGQIIVFGMYDRPNLVILRLMSNKMAQVEDTGGLELFGETTGDTTDEDEEEEEKEKKENSGKDSK</sequence>
<evidence type="ECO:0000259" key="5">
    <source>
        <dbReference type="Pfam" id="PF25469"/>
    </source>
</evidence>
<reference evidence="7 8" key="1">
    <citation type="submission" date="2025-04" db="UniProtKB">
        <authorList>
            <consortium name="RefSeq"/>
        </authorList>
    </citation>
    <scope>IDENTIFICATION</scope>
</reference>
<dbReference type="InterPro" id="IPR015943">
    <property type="entry name" value="WD40/YVTN_repeat-like_dom_sf"/>
</dbReference>
<dbReference type="PROSITE" id="PS00678">
    <property type="entry name" value="WD_REPEATS_1"/>
    <property type="match status" value="1"/>
</dbReference>
<dbReference type="Proteomes" id="UP001165740">
    <property type="component" value="Chromosome 10"/>
</dbReference>
<evidence type="ECO:0000256" key="3">
    <source>
        <dbReference type="PROSITE-ProRule" id="PRU00221"/>
    </source>
</evidence>
<feature type="compositionally biased region" description="Acidic residues" evidence="4">
    <location>
        <begin position="2154"/>
        <end position="2163"/>
    </location>
</feature>
<evidence type="ECO:0000313" key="7">
    <source>
        <dbReference type="RefSeq" id="XP_055900214.1"/>
    </source>
</evidence>
<name>A0A9W3BLB7_BIOGL</name>